<accession>A0A9I9EED6</accession>
<evidence type="ECO:0000313" key="1">
    <source>
        <dbReference type="EnsemblPlants" id="MELO3C032654.2.1"/>
    </source>
</evidence>
<sequence length="189" mass="21626">MTNIDIENDIDEVDSTHATTVGDDINYIETSNEWTQWRDELAEKMFSDWELRNHMASTSRLPKHSGTKEEEADLVELVNAGGWRFDNRTFHLGYLNQLVRMMAFKILSCNVHASTIESNKIVEENVPCTSGDSHLTAKGLLNKLFPHYDELSYVFGKDRGRDCGLRLLGMLGQTILQGTRHFLLTLHRI</sequence>
<protein>
    <recommendedName>
        <fullName evidence="2">Retrotransposon protein</fullName>
    </recommendedName>
</protein>
<reference evidence="1" key="1">
    <citation type="submission" date="2023-03" db="UniProtKB">
        <authorList>
            <consortium name="EnsemblPlants"/>
        </authorList>
    </citation>
    <scope>IDENTIFICATION</scope>
</reference>
<evidence type="ECO:0008006" key="2">
    <source>
        <dbReference type="Google" id="ProtNLM"/>
    </source>
</evidence>
<dbReference type="AlphaFoldDB" id="A0A9I9EED6"/>
<organism evidence="1">
    <name type="scientific">Cucumis melo</name>
    <name type="common">Muskmelon</name>
    <dbReference type="NCBI Taxonomy" id="3656"/>
    <lineage>
        <taxon>Eukaryota</taxon>
        <taxon>Viridiplantae</taxon>
        <taxon>Streptophyta</taxon>
        <taxon>Embryophyta</taxon>
        <taxon>Tracheophyta</taxon>
        <taxon>Spermatophyta</taxon>
        <taxon>Magnoliopsida</taxon>
        <taxon>eudicotyledons</taxon>
        <taxon>Gunneridae</taxon>
        <taxon>Pentapetalae</taxon>
        <taxon>rosids</taxon>
        <taxon>fabids</taxon>
        <taxon>Cucurbitales</taxon>
        <taxon>Cucurbitaceae</taxon>
        <taxon>Benincaseae</taxon>
        <taxon>Cucumis</taxon>
    </lineage>
</organism>
<dbReference type="EnsemblPlants" id="MELO3C032654.2.1">
    <property type="protein sequence ID" value="MELO3C032654.2.1"/>
    <property type="gene ID" value="MELO3C032654.2"/>
</dbReference>
<name>A0A9I9EED6_CUCME</name>
<dbReference type="PANTHER" id="PTHR46250">
    <property type="entry name" value="MYB/SANT-LIKE DNA-BINDING DOMAIN PROTEIN-RELATED"/>
    <property type="match status" value="1"/>
</dbReference>
<dbReference type="Gramene" id="MELO3C032654.2.1">
    <property type="protein sequence ID" value="MELO3C032654.2.1"/>
    <property type="gene ID" value="MELO3C032654.2"/>
</dbReference>
<proteinExistence type="predicted"/>
<dbReference type="PANTHER" id="PTHR46250:SF18">
    <property type="entry name" value="MYB_SANT-LIKE DOMAIN-CONTAINING PROTEIN"/>
    <property type="match status" value="1"/>
</dbReference>